<comment type="caution">
    <text evidence="2">The sequence shown here is derived from an EMBL/GenBank/DDBJ whole genome shotgun (WGS) entry which is preliminary data.</text>
</comment>
<feature type="region of interest" description="Disordered" evidence="1">
    <location>
        <begin position="50"/>
        <end position="76"/>
    </location>
</feature>
<evidence type="ECO:0000313" key="2">
    <source>
        <dbReference type="EMBL" id="TNN83241.1"/>
    </source>
</evidence>
<accession>A0A4Z2IZW7</accession>
<dbReference type="AlphaFoldDB" id="A0A4Z2IZW7"/>
<protein>
    <submittedName>
        <fullName evidence="2">Uncharacterized protein</fullName>
    </submittedName>
</protein>
<dbReference type="Proteomes" id="UP000314294">
    <property type="component" value="Unassembled WGS sequence"/>
</dbReference>
<evidence type="ECO:0000256" key="1">
    <source>
        <dbReference type="SAM" id="MobiDB-lite"/>
    </source>
</evidence>
<gene>
    <name evidence="2" type="ORF">EYF80_006574</name>
</gene>
<dbReference type="EMBL" id="SRLO01000034">
    <property type="protein sequence ID" value="TNN83241.1"/>
    <property type="molecule type" value="Genomic_DNA"/>
</dbReference>
<name>A0A4Z2IZW7_9TELE</name>
<feature type="compositionally biased region" description="Polar residues" evidence="1">
    <location>
        <begin position="50"/>
        <end position="66"/>
    </location>
</feature>
<proteinExistence type="predicted"/>
<reference evidence="2 3" key="1">
    <citation type="submission" date="2019-03" db="EMBL/GenBank/DDBJ databases">
        <title>First draft genome of Liparis tanakae, snailfish: a comprehensive survey of snailfish specific genes.</title>
        <authorList>
            <person name="Kim W."/>
            <person name="Song I."/>
            <person name="Jeong J.-H."/>
            <person name="Kim D."/>
            <person name="Kim S."/>
            <person name="Ryu S."/>
            <person name="Song J.Y."/>
            <person name="Lee S.K."/>
        </authorList>
    </citation>
    <scope>NUCLEOTIDE SEQUENCE [LARGE SCALE GENOMIC DNA]</scope>
    <source>
        <tissue evidence="2">Muscle</tissue>
    </source>
</reference>
<sequence>MAQNCDRGEVSLLHTDCEALTSENKREISRFDSKTKSIQTYHLSANTTSVQISPTQHQYHQPQKAVTASRHEGDET</sequence>
<organism evidence="2 3">
    <name type="scientific">Liparis tanakae</name>
    <name type="common">Tanaka's snailfish</name>
    <dbReference type="NCBI Taxonomy" id="230148"/>
    <lineage>
        <taxon>Eukaryota</taxon>
        <taxon>Metazoa</taxon>
        <taxon>Chordata</taxon>
        <taxon>Craniata</taxon>
        <taxon>Vertebrata</taxon>
        <taxon>Euteleostomi</taxon>
        <taxon>Actinopterygii</taxon>
        <taxon>Neopterygii</taxon>
        <taxon>Teleostei</taxon>
        <taxon>Neoteleostei</taxon>
        <taxon>Acanthomorphata</taxon>
        <taxon>Eupercaria</taxon>
        <taxon>Perciformes</taxon>
        <taxon>Cottioidei</taxon>
        <taxon>Cottales</taxon>
        <taxon>Liparidae</taxon>
        <taxon>Liparis</taxon>
    </lineage>
</organism>
<evidence type="ECO:0000313" key="3">
    <source>
        <dbReference type="Proteomes" id="UP000314294"/>
    </source>
</evidence>
<keyword evidence="3" id="KW-1185">Reference proteome</keyword>